<organism evidence="2 3">
    <name type="scientific">Tetradesmus obliquus</name>
    <name type="common">Green alga</name>
    <name type="synonym">Acutodesmus obliquus</name>
    <dbReference type="NCBI Taxonomy" id="3088"/>
    <lineage>
        <taxon>Eukaryota</taxon>
        <taxon>Viridiplantae</taxon>
        <taxon>Chlorophyta</taxon>
        <taxon>core chlorophytes</taxon>
        <taxon>Chlorophyceae</taxon>
        <taxon>CS clade</taxon>
        <taxon>Sphaeropleales</taxon>
        <taxon>Scenedesmaceae</taxon>
        <taxon>Tetradesmus</taxon>
    </lineage>
</organism>
<gene>
    <name evidence="2" type="ORF">OEZ85_000895</name>
</gene>
<dbReference type="Proteomes" id="UP001244341">
    <property type="component" value="Chromosome 13b"/>
</dbReference>
<evidence type="ECO:0000256" key="1">
    <source>
        <dbReference type="SAM" id="MobiDB-lite"/>
    </source>
</evidence>
<feature type="region of interest" description="Disordered" evidence="1">
    <location>
        <begin position="272"/>
        <end position="297"/>
    </location>
</feature>
<name>A0ABY8UK36_TETOB</name>
<dbReference type="PANTHER" id="PTHR42646:SF2">
    <property type="entry name" value="5'-3' EXONUCLEASE FAMILY PROTEIN"/>
    <property type="match status" value="1"/>
</dbReference>
<dbReference type="PANTHER" id="PTHR42646">
    <property type="entry name" value="FLAP ENDONUCLEASE XNI"/>
    <property type="match status" value="1"/>
</dbReference>
<dbReference type="InterPro" id="IPR038969">
    <property type="entry name" value="FEN"/>
</dbReference>
<proteinExistence type="predicted"/>
<dbReference type="EMBL" id="CP126220">
    <property type="protein sequence ID" value="WIA21730.1"/>
    <property type="molecule type" value="Genomic_DNA"/>
</dbReference>
<keyword evidence="3" id="KW-1185">Reference proteome</keyword>
<accession>A0ABY8UK36</accession>
<reference evidence="2 3" key="1">
    <citation type="submission" date="2023-05" db="EMBL/GenBank/DDBJ databases">
        <title>A 100% complete, gapless, phased diploid assembly of the Scenedesmus obliquus UTEX 3031 genome.</title>
        <authorList>
            <person name="Biondi T.C."/>
            <person name="Hanschen E.R."/>
            <person name="Kwon T."/>
            <person name="Eng W."/>
            <person name="Kruse C.P.S."/>
            <person name="Koehler S.I."/>
            <person name="Kunde Y."/>
            <person name="Gleasner C.D."/>
            <person name="You Mak K.T."/>
            <person name="Polle J."/>
            <person name="Hovde B.T."/>
            <person name="Starkenburg S.R."/>
        </authorList>
    </citation>
    <scope>NUCLEOTIDE SEQUENCE [LARGE SCALE GENOMIC DNA]</scope>
    <source>
        <strain evidence="2 3">DOE0152z</strain>
    </source>
</reference>
<protein>
    <submittedName>
        <fullName evidence="2">Uncharacterized protein</fullName>
    </submittedName>
</protein>
<feature type="compositionally biased region" description="Low complexity" evidence="1">
    <location>
        <begin position="278"/>
        <end position="291"/>
    </location>
</feature>
<sequence length="739" mass="76423">MLSVWLAAAAQWAASRLQPRPLVLLASSDSDMQQLMDSHTYWLELMQVASRQHPSGLQLHSAASFAAAHSLQPGAYPGLLSLLHTYIQVASRQYPSSLQLHSAASFAAAQSLQPGAYPGLLALAGKPEAGIAGVGVSAKLARTLLSRFGSLNAVLAAGEAGGLKPYGAAAEKQLGSGAAAADNRRAAAANLALGLTQHQVGWLGPGGLWCDLIVRLRRASSSVAGDHSSSSSSSSSSSGEACADGLMGGVLPTAGWDEWLVLQLLGPGDLANGPEAPGGWSSSSSSSSSGSHEAAVNQLAQQLSRSSGCFLQGTSALGHAKRSLMAFATGSAKRQLALLKGAGWRVAVVPFHELHVTSAQQQEVGHVAADAEVSGRSVSACRFHRSASNISTSSSNAAAAASSSNEDVEIGWVWPPCLACDAGPVEFAVNIAPAEWLRGKRCQTRVPCWPLSGLSLHVCHGETLLQVVDIDICGTTTVKLQLPPALTSSDELNSIMVMLVDNGRVGPATQLLTMPSSAADEFCGLFSMLVEHEMLPRSAAHPEYVSLLFGSNSSASTLHTVSSKLGGYLGDSEGGYPGGSSVAGTAAAAAGDGFGGGHLTAQQAHPSWDEQAAAAAAAAEEASADLAANLNRSSLTGVDRDQLGRRLAPRAGSSSSSMGPTIGAAVCVPWAFAGHFEAWFGRIVNARGSSEGRDSSLLSQHQQQQRSEAAWDSGMYMRRLGEVMDTLQLHHMWVTIFCV</sequence>
<evidence type="ECO:0000313" key="2">
    <source>
        <dbReference type="EMBL" id="WIA21730.1"/>
    </source>
</evidence>
<evidence type="ECO:0000313" key="3">
    <source>
        <dbReference type="Proteomes" id="UP001244341"/>
    </source>
</evidence>